<name>A0A0F6R1I4_9CORY</name>
<sequence>MPGHVLHGWREHPARDGSGRPHDESLADGHRWDSQREGVSKFPKAWTDQKIVDAVRDTLENPSFYFAKDTRRAVWREIDGVLIEVSYDILPGGKVVFNTAHPAKTIKKKAKRNANRS</sequence>
<dbReference type="STRING" id="35755.UL82_04250"/>
<dbReference type="HOGENOM" id="CLU_2129249_0_0_11"/>
<feature type="region of interest" description="Disordered" evidence="1">
    <location>
        <begin position="1"/>
        <end position="41"/>
    </location>
</feature>
<proteinExistence type="predicted"/>
<dbReference type="EMBL" id="CP011312">
    <property type="protein sequence ID" value="AKE41053.1"/>
    <property type="molecule type" value="Genomic_DNA"/>
</dbReference>
<accession>A0A0F6R1I4</accession>
<dbReference type="AlphaFoldDB" id="A0A0F6R1I4"/>
<dbReference type="Pfam" id="PF14436">
    <property type="entry name" value="EndoU_bacteria"/>
    <property type="match status" value="1"/>
</dbReference>
<evidence type="ECO:0000259" key="2">
    <source>
        <dbReference type="Pfam" id="PF14436"/>
    </source>
</evidence>
<dbReference type="Proteomes" id="UP000033457">
    <property type="component" value="Chromosome"/>
</dbReference>
<dbReference type="RefSeq" id="WP_046439167.1">
    <property type="nucleotide sequence ID" value="NZ_CP011312.1"/>
</dbReference>
<feature type="domain" description="Bacterial EndoU nuclease" evidence="2">
    <location>
        <begin position="29"/>
        <end position="102"/>
    </location>
</feature>
<dbReference type="KEGG" id="cku:UL82_04250"/>
<feature type="compositionally biased region" description="Basic and acidic residues" evidence="1">
    <location>
        <begin position="8"/>
        <end position="39"/>
    </location>
</feature>
<evidence type="ECO:0000313" key="4">
    <source>
        <dbReference type="Proteomes" id="UP000033457"/>
    </source>
</evidence>
<evidence type="ECO:0000256" key="1">
    <source>
        <dbReference type="SAM" id="MobiDB-lite"/>
    </source>
</evidence>
<protein>
    <submittedName>
        <fullName evidence="3">Bacterial EndoU nuclease</fullName>
    </submittedName>
</protein>
<dbReference type="GO" id="GO:0004519">
    <property type="term" value="F:endonuclease activity"/>
    <property type="evidence" value="ECO:0007669"/>
    <property type="project" value="InterPro"/>
</dbReference>
<gene>
    <name evidence="3" type="ORF">UL82_04250</name>
</gene>
<organism evidence="3 4">
    <name type="scientific">Corynebacterium kutscheri</name>
    <dbReference type="NCBI Taxonomy" id="35755"/>
    <lineage>
        <taxon>Bacteria</taxon>
        <taxon>Bacillati</taxon>
        <taxon>Actinomycetota</taxon>
        <taxon>Actinomycetes</taxon>
        <taxon>Mycobacteriales</taxon>
        <taxon>Corynebacteriaceae</taxon>
        <taxon>Corynebacterium</taxon>
    </lineage>
</organism>
<reference evidence="3 4" key="1">
    <citation type="journal article" date="2015" name="Genome Announc.">
        <title>Complete Genome Sequence of Corynebacterium kutscheri DSM 20755, a Corynebacterial Type Strain with Remarkably Low G+C Content of Chromosomal DNA.</title>
        <authorList>
            <person name="Ruckert C."/>
            <person name="Albersmeier A."/>
            <person name="Winkler A."/>
            <person name="Tauch A."/>
        </authorList>
    </citation>
    <scope>NUCLEOTIDE SEQUENCE [LARGE SCALE GENOMIC DNA]</scope>
    <source>
        <strain evidence="3 4">DSM 20755</strain>
    </source>
</reference>
<keyword evidence="4" id="KW-1185">Reference proteome</keyword>
<evidence type="ECO:0000313" key="3">
    <source>
        <dbReference type="EMBL" id="AKE41053.1"/>
    </source>
</evidence>
<dbReference type="InterPro" id="IPR029501">
    <property type="entry name" value="EndoU_bac"/>
</dbReference>